<gene>
    <name evidence="1" type="ORF">R1sor_027194</name>
</gene>
<dbReference type="Proteomes" id="UP001633002">
    <property type="component" value="Unassembled WGS sequence"/>
</dbReference>
<reference evidence="1 2" key="1">
    <citation type="submission" date="2024-09" db="EMBL/GenBank/DDBJ databases">
        <title>Chromosome-scale assembly of Riccia sorocarpa.</title>
        <authorList>
            <person name="Paukszto L."/>
        </authorList>
    </citation>
    <scope>NUCLEOTIDE SEQUENCE [LARGE SCALE GENOMIC DNA]</scope>
    <source>
        <strain evidence="1">LP-2024</strain>
        <tissue evidence="1">Aerial parts of the thallus</tissue>
    </source>
</reference>
<keyword evidence="2" id="KW-1185">Reference proteome</keyword>
<dbReference type="AlphaFoldDB" id="A0ABD3GH74"/>
<dbReference type="EMBL" id="JBJQOH010000008">
    <property type="protein sequence ID" value="KAL3677246.1"/>
    <property type="molecule type" value="Genomic_DNA"/>
</dbReference>
<protein>
    <submittedName>
        <fullName evidence="1">Uncharacterized protein</fullName>
    </submittedName>
</protein>
<comment type="caution">
    <text evidence="1">The sequence shown here is derived from an EMBL/GenBank/DDBJ whole genome shotgun (WGS) entry which is preliminary data.</text>
</comment>
<proteinExistence type="predicted"/>
<evidence type="ECO:0000313" key="1">
    <source>
        <dbReference type="EMBL" id="KAL3677246.1"/>
    </source>
</evidence>
<organism evidence="1 2">
    <name type="scientific">Riccia sorocarpa</name>
    <dbReference type="NCBI Taxonomy" id="122646"/>
    <lineage>
        <taxon>Eukaryota</taxon>
        <taxon>Viridiplantae</taxon>
        <taxon>Streptophyta</taxon>
        <taxon>Embryophyta</taxon>
        <taxon>Marchantiophyta</taxon>
        <taxon>Marchantiopsida</taxon>
        <taxon>Marchantiidae</taxon>
        <taxon>Marchantiales</taxon>
        <taxon>Ricciaceae</taxon>
        <taxon>Riccia</taxon>
    </lineage>
</organism>
<sequence>MDTPLTELESEEERIRRDLELLFGPEVSESEVDSSEVLHTEADVEFPPATSIHPEELYCHLERAGVLQLPFTTVESIRVGVQDSLEDDPRFWGTWRTRRVKSIPDHDDSGRIKYKMVVSDIDEGQEVWVSRLWTGDNVPEFLQSLQATNVLVQSVASELVQVRQSVEELKIKILVFEQHFDKEESAVSALRGDVTSLLLSAGSQSDVLKEQQLTLVNLEERLQTDSRKLGRQVKNQLSKLETSLPVVVDKVIKSSPHPGADVSLIEAIETKFRSYADVTRTTHSTALKEHEEEQEARQLRSKNLRISGLEEIEGENTRDKVVDFLSGVMKVTSPVVDQAFHLGKGDRGVRPILVKFTSMEGRNVVLGNKSLLKGLRIWVDPDLTPAQALDKRKELEKVKKANDEGWVAFLRDGKAVITTRQRES</sequence>
<name>A0ABD3GH74_9MARC</name>
<evidence type="ECO:0000313" key="2">
    <source>
        <dbReference type="Proteomes" id="UP001633002"/>
    </source>
</evidence>
<accession>A0ABD3GH74</accession>